<dbReference type="EMBL" id="CP109135">
    <property type="protein sequence ID" value="WSD21155.1"/>
    <property type="molecule type" value="Genomic_DNA"/>
</dbReference>
<dbReference type="Proteomes" id="UP001340816">
    <property type="component" value="Chromosome"/>
</dbReference>
<dbReference type="RefSeq" id="WP_326762697.1">
    <property type="nucleotide sequence ID" value="NZ_CP109135.1"/>
</dbReference>
<evidence type="ECO:0000256" key="1">
    <source>
        <dbReference type="SAM" id="MobiDB-lite"/>
    </source>
</evidence>
<evidence type="ECO:0000313" key="3">
    <source>
        <dbReference type="Proteomes" id="UP001340816"/>
    </source>
</evidence>
<evidence type="ECO:0000313" key="2">
    <source>
        <dbReference type="EMBL" id="WSD21155.1"/>
    </source>
</evidence>
<dbReference type="InterPro" id="IPR015943">
    <property type="entry name" value="WD40/YVTN_repeat-like_dom_sf"/>
</dbReference>
<sequence>MLIAGVVAGILLIVVWVVRRSDGRYRFRPSFEAACEVTVGGRRLVAYSGHRKVIRPADPATREDTAVGGPHGLAHLDPYAVRARRRRQAPAGVRRPGRGRPALGSGEPRRAGSPLTGHRGWEYGLCTVRVSGRDLLASAGRDGAIRIGDPRDGRLVRTIDTGPRRGWTIALRQV</sequence>
<feature type="compositionally biased region" description="Low complexity" evidence="1">
    <location>
        <begin position="89"/>
        <end position="102"/>
    </location>
</feature>
<proteinExistence type="predicted"/>
<organism evidence="2 3">
    <name type="scientific">Streptomyces phaeochromogenes</name>
    <dbReference type="NCBI Taxonomy" id="1923"/>
    <lineage>
        <taxon>Bacteria</taxon>
        <taxon>Bacillati</taxon>
        <taxon>Actinomycetota</taxon>
        <taxon>Actinomycetes</taxon>
        <taxon>Kitasatosporales</taxon>
        <taxon>Streptomycetaceae</taxon>
        <taxon>Streptomyces</taxon>
        <taxon>Streptomyces phaeochromogenes group</taxon>
    </lineage>
</organism>
<accession>A0ABZ1HSE3</accession>
<dbReference type="Gene3D" id="2.130.10.10">
    <property type="entry name" value="YVTN repeat-like/Quinoprotein amine dehydrogenase"/>
    <property type="match status" value="1"/>
</dbReference>
<protein>
    <submittedName>
        <fullName evidence="2">Uncharacterized protein</fullName>
    </submittedName>
</protein>
<gene>
    <name evidence="2" type="ORF">OHB35_52365</name>
</gene>
<keyword evidence="3" id="KW-1185">Reference proteome</keyword>
<feature type="region of interest" description="Disordered" evidence="1">
    <location>
        <begin position="85"/>
        <end position="116"/>
    </location>
</feature>
<dbReference type="InterPro" id="IPR011044">
    <property type="entry name" value="Quino_amine_DH_bsu"/>
</dbReference>
<name>A0ABZ1HSE3_STRPH</name>
<dbReference type="SUPFAM" id="SSF50969">
    <property type="entry name" value="YVTN repeat-like/Quinoprotein amine dehydrogenase"/>
    <property type="match status" value="1"/>
</dbReference>
<reference evidence="2 3" key="1">
    <citation type="submission" date="2022-10" db="EMBL/GenBank/DDBJ databases">
        <title>The complete genomes of actinobacterial strains from the NBC collection.</title>
        <authorList>
            <person name="Joergensen T.S."/>
            <person name="Alvarez Arevalo M."/>
            <person name="Sterndorff E.B."/>
            <person name="Faurdal D."/>
            <person name="Vuksanovic O."/>
            <person name="Mourched A.-S."/>
            <person name="Charusanti P."/>
            <person name="Shaw S."/>
            <person name="Blin K."/>
            <person name="Weber T."/>
        </authorList>
    </citation>
    <scope>NUCLEOTIDE SEQUENCE [LARGE SCALE GENOMIC DNA]</scope>
    <source>
        <strain evidence="2 3">NBC 01752</strain>
    </source>
</reference>